<reference evidence="4" key="1">
    <citation type="journal article" date="2019" name="Int. J. Syst. Evol. Microbiol.">
        <title>The Global Catalogue of Microorganisms (GCM) 10K type strain sequencing project: providing services to taxonomists for standard genome sequencing and annotation.</title>
        <authorList>
            <consortium name="The Broad Institute Genomics Platform"/>
            <consortium name="The Broad Institute Genome Sequencing Center for Infectious Disease"/>
            <person name="Wu L."/>
            <person name="Ma J."/>
        </authorList>
    </citation>
    <scope>NUCLEOTIDE SEQUENCE [LARGE SCALE GENOMIC DNA]</scope>
    <source>
        <strain evidence="4">NBRC 104970</strain>
    </source>
</reference>
<evidence type="ECO:0000256" key="1">
    <source>
        <dbReference type="SAM" id="MobiDB-lite"/>
    </source>
</evidence>
<feature type="region of interest" description="Disordered" evidence="1">
    <location>
        <begin position="1"/>
        <end position="49"/>
    </location>
</feature>
<feature type="domain" description="Cds6 C-terminal" evidence="2">
    <location>
        <begin position="52"/>
        <end position="156"/>
    </location>
</feature>
<accession>A0ABQ6BV24</accession>
<dbReference type="InterPro" id="IPR032710">
    <property type="entry name" value="NTF2-like_dom_sf"/>
</dbReference>
<evidence type="ECO:0000313" key="3">
    <source>
        <dbReference type="EMBL" id="GLS04361.1"/>
    </source>
</evidence>
<dbReference type="Pfam" id="PF24125">
    <property type="entry name" value="Cds6_C"/>
    <property type="match status" value="1"/>
</dbReference>
<evidence type="ECO:0000259" key="2">
    <source>
        <dbReference type="Pfam" id="PF24125"/>
    </source>
</evidence>
<dbReference type="EMBL" id="BSOZ01000016">
    <property type="protein sequence ID" value="GLS04361.1"/>
    <property type="molecule type" value="Genomic_DNA"/>
</dbReference>
<organism evidence="3 4">
    <name type="scientific">Chitiniphilus shinanonensis</name>
    <dbReference type="NCBI Taxonomy" id="553088"/>
    <lineage>
        <taxon>Bacteria</taxon>
        <taxon>Pseudomonadati</taxon>
        <taxon>Pseudomonadota</taxon>
        <taxon>Betaproteobacteria</taxon>
        <taxon>Neisseriales</taxon>
        <taxon>Chitinibacteraceae</taxon>
        <taxon>Chitiniphilus</taxon>
    </lineage>
</organism>
<comment type="caution">
    <text evidence="3">The sequence shown here is derived from an EMBL/GenBank/DDBJ whole genome shotgun (WGS) entry which is preliminary data.</text>
</comment>
<evidence type="ECO:0000313" key="4">
    <source>
        <dbReference type="Proteomes" id="UP001156836"/>
    </source>
</evidence>
<keyword evidence="4" id="KW-1185">Reference proteome</keyword>
<gene>
    <name evidence="3" type="ORF">GCM10007860_15080</name>
</gene>
<name>A0ABQ6BV24_9NEIS</name>
<feature type="compositionally biased region" description="Pro residues" evidence="1">
    <location>
        <begin position="1"/>
        <end position="40"/>
    </location>
</feature>
<sequence length="158" mass="17811">MQPTPLPTPKPMPTPKPTPTPKPVVTPTPTPQPTPTPTPVPADTRQRERERVVEAVEAWAKAWSRRDFDAYLAAYSRKFDAPGGQRFADWAEQRRPRVVGPKYIEVKISGVQVDFQGDDVAVVKFRQSYKSDRLSSTTGKTLVLEKSGGRWLIREERT</sequence>
<dbReference type="SUPFAM" id="SSF54427">
    <property type="entry name" value="NTF2-like"/>
    <property type="match status" value="1"/>
</dbReference>
<dbReference type="Proteomes" id="UP001156836">
    <property type="component" value="Unassembled WGS sequence"/>
</dbReference>
<proteinExistence type="predicted"/>
<dbReference type="Gene3D" id="3.10.450.50">
    <property type="match status" value="1"/>
</dbReference>
<protein>
    <recommendedName>
        <fullName evidence="2">Cds6 C-terminal domain-containing protein</fullName>
    </recommendedName>
</protein>
<dbReference type="InterPro" id="IPR056203">
    <property type="entry name" value="Cds6_C"/>
</dbReference>